<feature type="compositionally biased region" description="Basic and acidic residues" evidence="1">
    <location>
        <begin position="19"/>
        <end position="30"/>
    </location>
</feature>
<accession>A0A165A5K0</accession>
<protein>
    <submittedName>
        <fullName evidence="2">Uncharacterized protein</fullName>
    </submittedName>
</protein>
<organism evidence="2 3">
    <name type="scientific">Daucus carota subsp. sativus</name>
    <name type="common">Carrot</name>
    <dbReference type="NCBI Taxonomy" id="79200"/>
    <lineage>
        <taxon>Eukaryota</taxon>
        <taxon>Viridiplantae</taxon>
        <taxon>Streptophyta</taxon>
        <taxon>Embryophyta</taxon>
        <taxon>Tracheophyta</taxon>
        <taxon>Spermatophyta</taxon>
        <taxon>Magnoliopsida</taxon>
        <taxon>eudicotyledons</taxon>
        <taxon>Gunneridae</taxon>
        <taxon>Pentapetalae</taxon>
        <taxon>asterids</taxon>
        <taxon>campanulids</taxon>
        <taxon>Apiales</taxon>
        <taxon>Apiaceae</taxon>
        <taxon>Apioideae</taxon>
        <taxon>Scandiceae</taxon>
        <taxon>Daucinae</taxon>
        <taxon>Daucus</taxon>
        <taxon>Daucus sect. Daucus</taxon>
    </lineage>
</organism>
<name>A0A165A5K0_DAUCS</name>
<evidence type="ECO:0000313" key="3">
    <source>
        <dbReference type="Proteomes" id="UP000077755"/>
    </source>
</evidence>
<feature type="compositionally biased region" description="Low complexity" evidence="1">
    <location>
        <begin position="31"/>
        <end position="50"/>
    </location>
</feature>
<evidence type="ECO:0000256" key="1">
    <source>
        <dbReference type="SAM" id="MobiDB-lite"/>
    </source>
</evidence>
<feature type="compositionally biased region" description="Polar residues" evidence="1">
    <location>
        <begin position="54"/>
        <end position="63"/>
    </location>
</feature>
<dbReference type="AlphaFoldDB" id="A0A165A5K0"/>
<reference evidence="2" key="1">
    <citation type="journal article" date="2016" name="Nat. Genet.">
        <title>A high-quality carrot genome assembly provides new insights into carotenoid accumulation and asterid genome evolution.</title>
        <authorList>
            <person name="Iorizzo M."/>
            <person name="Ellison S."/>
            <person name="Senalik D."/>
            <person name="Zeng P."/>
            <person name="Satapoomin P."/>
            <person name="Huang J."/>
            <person name="Bowman M."/>
            <person name="Iovene M."/>
            <person name="Sanseverino W."/>
            <person name="Cavagnaro P."/>
            <person name="Yildiz M."/>
            <person name="Macko-Podgorni A."/>
            <person name="Moranska E."/>
            <person name="Grzebelus E."/>
            <person name="Grzebelus D."/>
            <person name="Ashrafi H."/>
            <person name="Zheng Z."/>
            <person name="Cheng S."/>
            <person name="Spooner D."/>
            <person name="Van Deynze A."/>
            <person name="Simon P."/>
        </authorList>
    </citation>
    <scope>NUCLEOTIDE SEQUENCE</scope>
    <source>
        <tissue evidence="2">Leaf</tissue>
    </source>
</reference>
<reference evidence="2" key="2">
    <citation type="submission" date="2022-03" db="EMBL/GenBank/DDBJ databases">
        <title>Draft title - Genomic analysis of global carrot germplasm unveils the trajectory of domestication and the origin of high carotenoid orange carrot.</title>
        <authorList>
            <person name="Iorizzo M."/>
            <person name="Ellison S."/>
            <person name="Senalik D."/>
            <person name="Macko-Podgorni A."/>
            <person name="Grzebelus D."/>
            <person name="Bostan H."/>
            <person name="Rolling W."/>
            <person name="Curaba J."/>
            <person name="Simon P."/>
        </authorList>
    </citation>
    <scope>NUCLEOTIDE SEQUENCE</scope>
    <source>
        <tissue evidence="2">Leaf</tissue>
    </source>
</reference>
<dbReference type="Gramene" id="KZM96951">
    <property type="protein sequence ID" value="KZM96951"/>
    <property type="gene ID" value="DCAR_015687"/>
</dbReference>
<dbReference type="Proteomes" id="UP000077755">
    <property type="component" value="Chromosome 4"/>
</dbReference>
<proteinExistence type="predicted"/>
<keyword evidence="3" id="KW-1185">Reference proteome</keyword>
<evidence type="ECO:0000313" key="2">
    <source>
        <dbReference type="EMBL" id="WOG95702.1"/>
    </source>
</evidence>
<gene>
    <name evidence="2" type="ORF">DCAR_0415029</name>
</gene>
<sequence length="63" mass="6787">MSFLLGILGCTESSSSARVNDKENVKEKDPSLSSNYKSKSKPSGSKAPIPVSNFPVNSRHSFL</sequence>
<dbReference type="EMBL" id="CP093346">
    <property type="protein sequence ID" value="WOG95702.1"/>
    <property type="molecule type" value="Genomic_DNA"/>
</dbReference>
<feature type="region of interest" description="Disordered" evidence="1">
    <location>
        <begin position="16"/>
        <end position="63"/>
    </location>
</feature>